<dbReference type="PRINTS" id="PR00704">
    <property type="entry name" value="CALPAIN"/>
</dbReference>
<accession>A0A915VJT4</accession>
<proteinExistence type="inferred from homology"/>
<keyword evidence="3" id="KW-0378">Hydrolase</keyword>
<evidence type="ECO:0000256" key="2">
    <source>
        <dbReference type="ARBA" id="ARBA00022670"/>
    </source>
</evidence>
<organism evidence="7 8">
    <name type="scientific">Aureispira anguillae</name>
    <dbReference type="NCBI Taxonomy" id="2864201"/>
    <lineage>
        <taxon>Bacteria</taxon>
        <taxon>Pseudomonadati</taxon>
        <taxon>Bacteroidota</taxon>
        <taxon>Saprospiria</taxon>
        <taxon>Saprospirales</taxon>
        <taxon>Saprospiraceae</taxon>
        <taxon>Aureispira</taxon>
    </lineage>
</organism>
<comment type="caution">
    <text evidence="5">Lacks conserved residue(s) required for the propagation of feature annotation.</text>
</comment>
<dbReference type="PANTHER" id="PTHR10183">
    <property type="entry name" value="CALPAIN"/>
    <property type="match status" value="1"/>
</dbReference>
<keyword evidence="2 7" id="KW-0645">Protease</keyword>
<reference evidence="7" key="1">
    <citation type="submission" date="2022-09" db="EMBL/GenBank/DDBJ databases">
        <title>Aureispira anguillicida sp. nov., isolated from Leptocephalus of Japanese eel Anguilla japonica.</title>
        <authorList>
            <person name="Yuasa K."/>
            <person name="Mekata T."/>
            <person name="Ikunari K."/>
        </authorList>
    </citation>
    <scope>NUCLEOTIDE SEQUENCE</scope>
    <source>
        <strain evidence="7">EL160426</strain>
    </source>
</reference>
<dbReference type="EMBL" id="AP026867">
    <property type="protein sequence ID" value="BDS09343.1"/>
    <property type="molecule type" value="Genomic_DNA"/>
</dbReference>
<evidence type="ECO:0000313" key="7">
    <source>
        <dbReference type="EMBL" id="BDS09343.1"/>
    </source>
</evidence>
<dbReference type="Proteomes" id="UP001060919">
    <property type="component" value="Chromosome"/>
</dbReference>
<evidence type="ECO:0000313" key="8">
    <source>
        <dbReference type="Proteomes" id="UP001060919"/>
    </source>
</evidence>
<protein>
    <submittedName>
        <fullName evidence="7">C2 family cysteine protease</fullName>
    </submittedName>
</protein>
<evidence type="ECO:0000256" key="3">
    <source>
        <dbReference type="ARBA" id="ARBA00022801"/>
    </source>
</evidence>
<keyword evidence="4" id="KW-0788">Thiol protease</keyword>
<dbReference type="PROSITE" id="PS00139">
    <property type="entry name" value="THIOL_PROTEASE_CYS"/>
    <property type="match status" value="1"/>
</dbReference>
<evidence type="ECO:0000256" key="1">
    <source>
        <dbReference type="ARBA" id="ARBA00007623"/>
    </source>
</evidence>
<dbReference type="Pfam" id="PF00648">
    <property type="entry name" value="Peptidase_C2"/>
    <property type="match status" value="1"/>
</dbReference>
<name>A0A915VJT4_9BACT</name>
<evidence type="ECO:0000256" key="5">
    <source>
        <dbReference type="PROSITE-ProRule" id="PRU00239"/>
    </source>
</evidence>
<evidence type="ECO:0000256" key="4">
    <source>
        <dbReference type="ARBA" id="ARBA00022807"/>
    </source>
</evidence>
<dbReference type="InterPro" id="IPR001300">
    <property type="entry name" value="Peptidase_C2_calpain_cat"/>
</dbReference>
<dbReference type="AlphaFoldDB" id="A0A915VJT4"/>
<gene>
    <name evidence="7" type="ORF">AsAng_0000410</name>
</gene>
<dbReference type="SMART" id="SM00230">
    <property type="entry name" value="CysPc"/>
    <property type="match status" value="1"/>
</dbReference>
<dbReference type="InterPro" id="IPR038765">
    <property type="entry name" value="Papain-like_cys_pep_sf"/>
</dbReference>
<dbReference type="InterPro" id="IPR022684">
    <property type="entry name" value="Calpain_cysteine_protease"/>
</dbReference>
<dbReference type="RefSeq" id="WP_264790747.1">
    <property type="nucleotide sequence ID" value="NZ_AP026867.1"/>
</dbReference>
<keyword evidence="8" id="KW-1185">Reference proteome</keyword>
<dbReference type="SUPFAM" id="SSF54001">
    <property type="entry name" value="Cysteine proteinases"/>
    <property type="match status" value="1"/>
</dbReference>
<dbReference type="GO" id="GO:0006508">
    <property type="term" value="P:proteolysis"/>
    <property type="evidence" value="ECO:0007669"/>
    <property type="project" value="UniProtKB-KW"/>
</dbReference>
<feature type="domain" description="Calpain catalytic" evidence="6">
    <location>
        <begin position="128"/>
        <end position="307"/>
    </location>
</feature>
<dbReference type="PROSITE" id="PS50203">
    <property type="entry name" value="CALPAIN_CAT"/>
    <property type="match status" value="1"/>
</dbReference>
<dbReference type="InterPro" id="IPR000169">
    <property type="entry name" value="Pept_cys_AS"/>
</dbReference>
<evidence type="ECO:0000259" key="6">
    <source>
        <dbReference type="PROSITE" id="PS50203"/>
    </source>
</evidence>
<dbReference type="GO" id="GO:0004198">
    <property type="term" value="F:calcium-dependent cysteine-type endopeptidase activity"/>
    <property type="evidence" value="ECO:0007669"/>
    <property type="project" value="InterPro"/>
</dbReference>
<comment type="similarity">
    <text evidence="1">Belongs to the peptidase C2 family.</text>
</comment>
<dbReference type="KEGG" id="aup:AsAng_0000410"/>
<dbReference type="PANTHER" id="PTHR10183:SF379">
    <property type="entry name" value="CALPAIN-5"/>
    <property type="match status" value="1"/>
</dbReference>
<sequence>MEENANSSLTEEIDLMRLIALKKLLTEAPGGLNDIYDNIIKTPELKQQYQKIIERIRKDWETDGRMATLKEKIEKKLQQTMERAQDSPCPDEEPEPKKIHEAVLEQKDLSELPLFNQGVGDASVIDSNDIDQGATGDCYYLSSVAALARMQPELFHGKSAIIKKKGENYEVTLHLRKDRNSKKRTPTIITVRPSTWVNPEGKPIYQGLGDDELWAILLEKAYAQALGGYDNIEGGTTKEALEVLTGKVSSTYDPGTMSTDDLMEKIQTSIDCQYPTTFNSRGTGEKEVEISFGGKVQKLFQGHAYTLDKMEGDRIFLYNPHGKHHLELDSKLLKTHFSNLQILEL</sequence>